<proteinExistence type="predicted"/>
<dbReference type="EMBL" id="VHIZ01000041">
    <property type="protein sequence ID" value="TPV27619.1"/>
    <property type="molecule type" value="Genomic_DNA"/>
</dbReference>
<protein>
    <submittedName>
        <fullName evidence="1">Uncharacterized protein</fullName>
    </submittedName>
</protein>
<keyword evidence="2" id="KW-1185">Reference proteome</keyword>
<accession>A0ABY2Z7N7</accession>
<dbReference type="Proteomes" id="UP000316142">
    <property type="component" value="Unassembled WGS sequence"/>
</dbReference>
<gene>
    <name evidence="1" type="ORF">FJW00_09980</name>
</gene>
<evidence type="ECO:0000313" key="2">
    <source>
        <dbReference type="Proteomes" id="UP000316142"/>
    </source>
</evidence>
<comment type="caution">
    <text evidence="1">The sequence shown here is derived from an EMBL/GenBank/DDBJ whole genome shotgun (WGS) entry which is preliminary data.</text>
</comment>
<name>A0ABY2Z7N7_9GAMM</name>
<reference evidence="1 2" key="1">
    <citation type="submission" date="2019-06" db="EMBL/GenBank/DDBJ databases">
        <title>Taxogenomics and systematics of the genus Pantoea.</title>
        <authorList>
            <person name="Tambong J.T."/>
        </authorList>
    </citation>
    <scope>NUCLEOTIDE SEQUENCE [LARGE SCALE GENOMIC DNA]</scope>
    <source>
        <strain evidence="1 2">LMG 2558</strain>
    </source>
</reference>
<sequence length="36" mass="3922">MCAITGAAISDIADKCRIFTHGERGNVLFVDEMHKA</sequence>
<evidence type="ECO:0000313" key="1">
    <source>
        <dbReference type="EMBL" id="TPV27619.1"/>
    </source>
</evidence>
<organism evidence="1 2">
    <name type="scientific">Pantoea anthophila</name>
    <dbReference type="NCBI Taxonomy" id="470931"/>
    <lineage>
        <taxon>Bacteria</taxon>
        <taxon>Pseudomonadati</taxon>
        <taxon>Pseudomonadota</taxon>
        <taxon>Gammaproteobacteria</taxon>
        <taxon>Enterobacterales</taxon>
        <taxon>Erwiniaceae</taxon>
        <taxon>Pantoea</taxon>
    </lineage>
</organism>